<gene>
    <name evidence="3" type="ORF">RHTO0S_02e14004g</name>
</gene>
<feature type="compositionally biased region" description="Basic and acidic residues" evidence="1">
    <location>
        <begin position="29"/>
        <end position="40"/>
    </location>
</feature>
<feature type="region of interest" description="Disordered" evidence="1">
    <location>
        <begin position="96"/>
        <end position="128"/>
    </location>
</feature>
<dbReference type="Gene3D" id="1.10.510.10">
    <property type="entry name" value="Transferase(Phosphotransferase) domain 1"/>
    <property type="match status" value="1"/>
</dbReference>
<dbReference type="SUPFAM" id="SSF56112">
    <property type="entry name" value="Protein kinase-like (PK-like)"/>
    <property type="match status" value="1"/>
</dbReference>
<feature type="region of interest" description="Disordered" evidence="1">
    <location>
        <begin position="29"/>
        <end position="52"/>
    </location>
</feature>
<feature type="compositionally biased region" description="Basic and acidic residues" evidence="1">
    <location>
        <begin position="109"/>
        <end position="118"/>
    </location>
</feature>
<organism evidence="3">
    <name type="scientific">Rhodotorula toruloides</name>
    <name type="common">Yeast</name>
    <name type="synonym">Rhodosporidium toruloides</name>
    <dbReference type="NCBI Taxonomy" id="5286"/>
    <lineage>
        <taxon>Eukaryota</taxon>
        <taxon>Fungi</taxon>
        <taxon>Dikarya</taxon>
        <taxon>Basidiomycota</taxon>
        <taxon>Pucciniomycotina</taxon>
        <taxon>Microbotryomycetes</taxon>
        <taxon>Sporidiobolales</taxon>
        <taxon>Sporidiobolaceae</taxon>
        <taxon>Rhodotorula</taxon>
    </lineage>
</organism>
<accession>A0A061ARM5</accession>
<proteinExistence type="predicted"/>
<reference evidence="3" key="1">
    <citation type="journal article" date="2014" name="Genome Announc.">
        <title>Draft genome sequence of Rhodosporidium toruloides CECT1137, an oleaginous yeast of biotechnological interest.</title>
        <authorList>
            <person name="Morin N."/>
            <person name="Calcas X."/>
            <person name="Devillers H."/>
            <person name="Durrens P."/>
            <person name="Sherman D.J."/>
            <person name="Nicaud J.-M."/>
            <person name="Neuveglise C."/>
        </authorList>
    </citation>
    <scope>NUCLEOTIDE SEQUENCE</scope>
    <source>
        <strain evidence="3">CECT1137</strain>
    </source>
</reference>
<dbReference type="PROSITE" id="PS50011">
    <property type="entry name" value="PROTEIN_KINASE_DOM"/>
    <property type="match status" value="1"/>
</dbReference>
<feature type="domain" description="Protein kinase" evidence="2">
    <location>
        <begin position="157"/>
        <end position="281"/>
    </location>
</feature>
<dbReference type="AlphaFoldDB" id="A0A061ARM5"/>
<dbReference type="InterPro" id="IPR000719">
    <property type="entry name" value="Prot_kinase_dom"/>
</dbReference>
<sequence length="281" mass="30333">MTRFYLAHDAPPACAPTSVTPGIQHLVDKQEQPTCRDRSSHSSSSADLAPAKAAEPLTPPLLPCSGGVSPCSHSRILGAVCAESLTVTEQVTTLSISPDLDGGDVVDDEPARSAHENPEQTPSLAPKDAVQHAHGLLIDDYQFSRRGTSGASSFLEVILEDELGAGAGGDVYTDPSGMLAIKVIVPQGDESFEQYEDRWDEGVREVEALERLKGCLAPELYGVFERTDDEGYRWVVIVSERIRGKACGDSEFKKYRLDIAHALIRLHTCGILHGDVRPQTS</sequence>
<dbReference type="InterPro" id="IPR011009">
    <property type="entry name" value="Kinase-like_dom_sf"/>
</dbReference>
<protein>
    <submittedName>
        <fullName evidence="3">RHTO0S02e14004g1_1</fullName>
    </submittedName>
</protein>
<name>A0A061ARM5_RHOTO</name>
<evidence type="ECO:0000313" key="3">
    <source>
        <dbReference type="EMBL" id="CDR37370.1"/>
    </source>
</evidence>
<evidence type="ECO:0000256" key="1">
    <source>
        <dbReference type="SAM" id="MobiDB-lite"/>
    </source>
</evidence>
<evidence type="ECO:0000259" key="2">
    <source>
        <dbReference type="PROSITE" id="PS50011"/>
    </source>
</evidence>
<dbReference type="GO" id="GO:0004672">
    <property type="term" value="F:protein kinase activity"/>
    <property type="evidence" value="ECO:0007669"/>
    <property type="project" value="InterPro"/>
</dbReference>
<dbReference type="EMBL" id="LK052937">
    <property type="protein sequence ID" value="CDR37370.1"/>
    <property type="molecule type" value="Genomic_DNA"/>
</dbReference>
<dbReference type="GO" id="GO:0005524">
    <property type="term" value="F:ATP binding"/>
    <property type="evidence" value="ECO:0007669"/>
    <property type="project" value="InterPro"/>
</dbReference>